<comment type="caution">
    <text evidence="2">The sequence shown here is derived from an EMBL/GenBank/DDBJ whole genome shotgun (WGS) entry which is preliminary data.</text>
</comment>
<protein>
    <recommendedName>
        <fullName evidence="4">Tetratricopeptide repeat protein</fullName>
    </recommendedName>
</protein>
<dbReference type="EMBL" id="JADIMS010000091">
    <property type="protein sequence ID" value="MBO8450498.1"/>
    <property type="molecule type" value="Genomic_DNA"/>
</dbReference>
<proteinExistence type="predicted"/>
<dbReference type="Gene3D" id="1.25.40.10">
    <property type="entry name" value="Tetratricopeptide repeat domain"/>
    <property type="match status" value="1"/>
</dbReference>
<evidence type="ECO:0000313" key="3">
    <source>
        <dbReference type="Proteomes" id="UP000823616"/>
    </source>
</evidence>
<dbReference type="InterPro" id="IPR019734">
    <property type="entry name" value="TPR_rpt"/>
</dbReference>
<keyword evidence="1" id="KW-0802">TPR repeat</keyword>
<evidence type="ECO:0008006" key="4">
    <source>
        <dbReference type="Google" id="ProtNLM"/>
    </source>
</evidence>
<reference evidence="2" key="1">
    <citation type="submission" date="2020-10" db="EMBL/GenBank/DDBJ databases">
        <authorList>
            <person name="Gilroy R."/>
        </authorList>
    </citation>
    <scope>NUCLEOTIDE SEQUENCE</scope>
    <source>
        <strain evidence="2">B3-4054</strain>
    </source>
</reference>
<organism evidence="2 3">
    <name type="scientific">Candidatus Avitreponema avistercoris</name>
    <dbReference type="NCBI Taxonomy" id="2840705"/>
    <lineage>
        <taxon>Bacteria</taxon>
        <taxon>Pseudomonadati</taxon>
        <taxon>Spirochaetota</taxon>
        <taxon>Spirochaetia</taxon>
        <taxon>Spirochaetales</taxon>
        <taxon>Candidatus Avitreponema</taxon>
    </lineage>
</organism>
<dbReference type="AlphaFoldDB" id="A0A9D9HHC8"/>
<dbReference type="PROSITE" id="PS50005">
    <property type="entry name" value="TPR"/>
    <property type="match status" value="1"/>
</dbReference>
<gene>
    <name evidence="2" type="ORF">IAA96_05265</name>
</gene>
<accession>A0A9D9HHC8</accession>
<feature type="repeat" description="TPR" evidence="1">
    <location>
        <begin position="122"/>
        <end position="155"/>
    </location>
</feature>
<dbReference type="Proteomes" id="UP000823616">
    <property type="component" value="Unassembled WGS sequence"/>
</dbReference>
<dbReference type="InterPro" id="IPR011990">
    <property type="entry name" value="TPR-like_helical_dom_sf"/>
</dbReference>
<name>A0A9D9HHC8_9SPIR</name>
<dbReference type="SUPFAM" id="SSF48452">
    <property type="entry name" value="TPR-like"/>
    <property type="match status" value="1"/>
</dbReference>
<evidence type="ECO:0000256" key="1">
    <source>
        <dbReference type="PROSITE-ProRule" id="PRU00339"/>
    </source>
</evidence>
<evidence type="ECO:0000313" key="2">
    <source>
        <dbReference type="EMBL" id="MBO8450498.1"/>
    </source>
</evidence>
<sequence length="312" mass="36132">MICESEHESLQQVLVSLRAGELERAHGELNRILQHALNDPLVLYTLAGVNFWREKIGSLRDKATPFEKGEFLVSQWRTFLPYMQEKGAENDSVLYALKRCAFSKALEFYQCLYREDGSTQDPEIYRKAGLCYKALGDYERALRLLEQAKDGNRESAAILAELADCYALCGEMRFSKVLFREAFFKDAGKVELYFLESEIILRLARQVGDMGYKGEELAEWIPVYGLLFGVFNVKRGLRSVEVGKLKQNIFFLKTEIKTAPPERKALLVPRLINHYFWLIDHCVNTDNDRAKINEILLEIKLLDEKIYQKYTM</sequence>
<reference evidence="2" key="2">
    <citation type="journal article" date="2021" name="PeerJ">
        <title>Extensive microbial diversity within the chicken gut microbiome revealed by metagenomics and culture.</title>
        <authorList>
            <person name="Gilroy R."/>
            <person name="Ravi A."/>
            <person name="Getino M."/>
            <person name="Pursley I."/>
            <person name="Horton D.L."/>
            <person name="Alikhan N.F."/>
            <person name="Baker D."/>
            <person name="Gharbi K."/>
            <person name="Hall N."/>
            <person name="Watson M."/>
            <person name="Adriaenssens E.M."/>
            <person name="Foster-Nyarko E."/>
            <person name="Jarju S."/>
            <person name="Secka A."/>
            <person name="Antonio M."/>
            <person name="Oren A."/>
            <person name="Chaudhuri R.R."/>
            <person name="La Ragione R."/>
            <person name="Hildebrand F."/>
            <person name="Pallen M.J."/>
        </authorList>
    </citation>
    <scope>NUCLEOTIDE SEQUENCE</scope>
    <source>
        <strain evidence="2">B3-4054</strain>
    </source>
</reference>